<evidence type="ECO:0000313" key="8">
    <source>
        <dbReference type="Proteomes" id="UP000321104"/>
    </source>
</evidence>
<dbReference type="GO" id="GO:0009395">
    <property type="term" value="P:phospholipid catabolic process"/>
    <property type="evidence" value="ECO:0007669"/>
    <property type="project" value="UniProtKB-KW"/>
</dbReference>
<dbReference type="UniPathway" id="UPA00084">
    <property type="reaction ID" value="UER00504"/>
</dbReference>
<evidence type="ECO:0000259" key="2">
    <source>
        <dbReference type="Pfam" id="PF04608"/>
    </source>
</evidence>
<dbReference type="PIRSF" id="PIRSF006162">
    <property type="entry name" value="PgpA"/>
    <property type="match status" value="1"/>
</dbReference>
<dbReference type="Proteomes" id="UP000321104">
    <property type="component" value="Unassembled WGS sequence"/>
</dbReference>
<protein>
    <recommendedName>
        <fullName evidence="1">Phosphatidylglycerophosphatase A</fullName>
        <ecNumber evidence="1">3.1.3.27</ecNumber>
    </recommendedName>
    <alternativeName>
        <fullName evidence="1">Phosphatidylglycerolphosphate phosphatase A</fullName>
    </alternativeName>
</protein>
<proteinExistence type="predicted"/>
<keyword evidence="6" id="KW-1185">Reference proteome</keyword>
<comment type="function">
    <text evidence="1">Lipid phosphatase which dephosphorylates phosphatidylglycerophosphate (PGP) to phosphatidylglycerol (PG).</text>
</comment>
<dbReference type="PANTHER" id="PTHR36305">
    <property type="entry name" value="PHOSPHATIDYLGLYCEROPHOSPHATASE A"/>
    <property type="match status" value="1"/>
</dbReference>
<dbReference type="GO" id="GO:0046872">
    <property type="term" value="F:metal ion binding"/>
    <property type="evidence" value="ECO:0007669"/>
    <property type="project" value="UniProtKB-KW"/>
</dbReference>
<dbReference type="Proteomes" id="UP000194641">
    <property type="component" value="Unassembled WGS sequence"/>
</dbReference>
<keyword evidence="1" id="KW-0442">Lipid degradation</keyword>
<organism evidence="5 7">
    <name type="scientific">Acetobacter indonesiensis</name>
    <dbReference type="NCBI Taxonomy" id="104101"/>
    <lineage>
        <taxon>Bacteria</taxon>
        <taxon>Pseudomonadati</taxon>
        <taxon>Pseudomonadota</taxon>
        <taxon>Alphaproteobacteria</taxon>
        <taxon>Acetobacterales</taxon>
        <taxon>Acetobacteraceae</taxon>
        <taxon>Acetobacter</taxon>
    </lineage>
</organism>
<evidence type="ECO:0000313" key="4">
    <source>
        <dbReference type="EMBL" id="GEN02721.1"/>
    </source>
</evidence>
<comment type="pathway">
    <text evidence="1">Phospholipid metabolism; phosphatidylglycerol biosynthesis; phosphatidylglycerol from CDP-diacylglycerol: step 2/2.</text>
</comment>
<dbReference type="SUPFAM" id="SSF101307">
    <property type="entry name" value="YutG-like"/>
    <property type="match status" value="1"/>
</dbReference>
<keyword evidence="1" id="KW-0472">Membrane</keyword>
<dbReference type="GO" id="GO:0008962">
    <property type="term" value="F:phosphatidylglycerophosphatase activity"/>
    <property type="evidence" value="ECO:0007669"/>
    <property type="project" value="UniProtKB-EC"/>
</dbReference>
<dbReference type="Pfam" id="PF04608">
    <property type="entry name" value="PgpA"/>
    <property type="match status" value="1"/>
</dbReference>
<reference evidence="3 6" key="1">
    <citation type="submission" date="2012-11" db="EMBL/GenBank/DDBJ databases">
        <title>Whole genome sequence of Acetobacter indonesiensis 5H-1.</title>
        <authorList>
            <person name="Azuma Y."/>
            <person name="Higashiura N."/>
            <person name="Hirakawa H."/>
            <person name="Matsushita K."/>
        </authorList>
    </citation>
    <scope>NUCLEOTIDE SEQUENCE [LARGE SCALE GENOMIC DNA]</scope>
    <source>
        <strain evidence="3 6">5H-1</strain>
    </source>
</reference>
<keyword evidence="1" id="KW-1003">Cell membrane</keyword>
<reference evidence="5" key="3">
    <citation type="submission" date="2014-06" db="EMBL/GenBank/DDBJ databases">
        <authorList>
            <person name="Ju J."/>
            <person name="Zhang J."/>
        </authorList>
    </citation>
    <scope>NUCLEOTIDE SEQUENCE [LARGE SCALE GENOMIC DNA]</scope>
    <source>
        <strain evidence="5">DmL_051</strain>
    </source>
</reference>
<evidence type="ECO:0000313" key="6">
    <source>
        <dbReference type="Proteomes" id="UP000032673"/>
    </source>
</evidence>
<gene>
    <name evidence="4" type="primary">pgpA</name>
    <name evidence="3" type="ORF">Abin_047_158</name>
    <name evidence="4" type="ORF">AIN02nite_07460</name>
    <name evidence="5" type="ORF">HK17_04235</name>
</gene>
<evidence type="ECO:0000313" key="5">
    <source>
        <dbReference type="EMBL" id="OUI94247.1"/>
    </source>
</evidence>
<keyword evidence="1" id="KW-0443">Lipid metabolism</keyword>
<evidence type="ECO:0000313" key="7">
    <source>
        <dbReference type="Proteomes" id="UP000194641"/>
    </source>
</evidence>
<name>A0A252AUX7_9PROT</name>
<reference evidence="4 8" key="4">
    <citation type="submission" date="2019-07" db="EMBL/GenBank/DDBJ databases">
        <title>Whole genome shotgun sequence of Acetobacter indonesiensis NBRC 16471.</title>
        <authorList>
            <person name="Hosoyama A."/>
            <person name="Uohara A."/>
            <person name="Ohji S."/>
            <person name="Ichikawa N."/>
        </authorList>
    </citation>
    <scope>NUCLEOTIDE SEQUENCE [LARGE SCALE GENOMIC DNA]</scope>
    <source>
        <strain evidence="4 8">NBRC 16471</strain>
    </source>
</reference>
<keyword evidence="1" id="KW-0997">Cell inner membrane</keyword>
<dbReference type="CDD" id="cd06971">
    <property type="entry name" value="PgpA"/>
    <property type="match status" value="1"/>
</dbReference>
<dbReference type="AlphaFoldDB" id="A0A252AUX7"/>
<comment type="caution">
    <text evidence="5">The sequence shown here is derived from an EMBL/GenBank/DDBJ whole genome shotgun (WGS) entry which is preliminary data.</text>
</comment>
<dbReference type="InterPro" id="IPR026037">
    <property type="entry name" value="PgpA"/>
</dbReference>
<feature type="domain" description="YutG/PgpA" evidence="2">
    <location>
        <begin position="7"/>
        <end position="150"/>
    </location>
</feature>
<dbReference type="PANTHER" id="PTHR36305:SF1">
    <property type="entry name" value="PHOSPHATIDYLGLYCEROPHOSPHATASE A"/>
    <property type="match status" value="1"/>
</dbReference>
<dbReference type="GO" id="GO:0006655">
    <property type="term" value="P:phosphatidylglycerol biosynthetic process"/>
    <property type="evidence" value="ECO:0007669"/>
    <property type="project" value="UniProtKB-UniPathway"/>
</dbReference>
<dbReference type="InterPro" id="IPR036681">
    <property type="entry name" value="PgpA-like_sf"/>
</dbReference>
<dbReference type="InterPro" id="IPR007686">
    <property type="entry name" value="YutG/PgpA"/>
</dbReference>
<dbReference type="EMBL" id="BAMW01000045">
    <property type="protein sequence ID" value="GAN63904.1"/>
    <property type="molecule type" value="Genomic_DNA"/>
</dbReference>
<dbReference type="EC" id="3.1.3.27" evidence="1"/>
<dbReference type="GO" id="GO:0005886">
    <property type="term" value="C:plasma membrane"/>
    <property type="evidence" value="ECO:0007669"/>
    <property type="project" value="UniProtKB-SubCell"/>
</dbReference>
<comment type="subcellular location">
    <subcellularLocation>
        <location evidence="1">Cell inner membrane</location>
        <topology evidence="1">Multi-pass membrane protein</topology>
    </subcellularLocation>
</comment>
<dbReference type="Proteomes" id="UP000032673">
    <property type="component" value="Unassembled WGS sequence"/>
</dbReference>
<dbReference type="EMBL" id="JOPA01000016">
    <property type="protein sequence ID" value="OUI94247.1"/>
    <property type="molecule type" value="Genomic_DNA"/>
</dbReference>
<dbReference type="RefSeq" id="WP_048846845.1">
    <property type="nucleotide sequence ID" value="NZ_BAMW01000045.1"/>
</dbReference>
<sequence>MNIAKCIATFGGCGLSRKAPGTVGSLAALVVALPLLKKPRILATSALVAGVVGLWASKKAGDGEDHSWIVIDEVAGMWISLLACAPLPTDARVGRWGKMKWPLLAFGLFRLFDIKKPGPVGVLDRRHDAIGIMGDDIVAGVMAAGCIQFLRAVGKTVKLHRG</sequence>
<keyword evidence="1" id="KW-0812">Transmembrane</keyword>
<keyword evidence="1" id="KW-1208">Phospholipid metabolism</keyword>
<evidence type="ECO:0000256" key="1">
    <source>
        <dbReference type="PIRNR" id="PIRNR006162"/>
    </source>
</evidence>
<evidence type="ECO:0000313" key="3">
    <source>
        <dbReference type="EMBL" id="GAN63904.1"/>
    </source>
</evidence>
<reference evidence="7" key="2">
    <citation type="submission" date="2014-06" db="EMBL/GenBank/DDBJ databases">
        <authorList>
            <person name="Winans N.J."/>
            <person name="Newell P.D."/>
            <person name="Douglas A.E."/>
        </authorList>
    </citation>
    <scope>NUCLEOTIDE SEQUENCE [LARGE SCALE GENOMIC DNA]</scope>
</reference>
<comment type="catalytic activity">
    <reaction evidence="1">
        <text>a 1,2-diacyl-sn-glycero-3-phospho-(1'-sn-glycero-3'-phosphate) + H2O = a 1,2-diacyl-sn-glycero-3-phospho-(1'-sn-glycerol) + phosphate</text>
        <dbReference type="Rhea" id="RHEA:33751"/>
        <dbReference type="ChEBI" id="CHEBI:15377"/>
        <dbReference type="ChEBI" id="CHEBI:43474"/>
        <dbReference type="ChEBI" id="CHEBI:60110"/>
        <dbReference type="ChEBI" id="CHEBI:64716"/>
        <dbReference type="EC" id="3.1.3.27"/>
    </reaction>
</comment>
<keyword evidence="1" id="KW-0460">Magnesium</keyword>
<keyword evidence="1" id="KW-0595">Phospholipid degradation</keyword>
<keyword evidence="1" id="KW-0378">Hydrolase</keyword>
<accession>A0A252AUX7</accession>
<keyword evidence="1" id="KW-0479">Metal-binding</keyword>
<dbReference type="EMBL" id="BJXQ01000003">
    <property type="protein sequence ID" value="GEN02721.1"/>
    <property type="molecule type" value="Genomic_DNA"/>
</dbReference>
<comment type="cofactor">
    <cofactor evidence="1">
        <name>Mg(2+)</name>
        <dbReference type="ChEBI" id="CHEBI:18420"/>
    </cofactor>
</comment>